<evidence type="ECO:0000313" key="1">
    <source>
        <dbReference type="EMBL" id="KAK0402380.1"/>
    </source>
</evidence>
<organism evidence="1 2">
    <name type="scientific">Steinernema hermaphroditum</name>
    <dbReference type="NCBI Taxonomy" id="289476"/>
    <lineage>
        <taxon>Eukaryota</taxon>
        <taxon>Metazoa</taxon>
        <taxon>Ecdysozoa</taxon>
        <taxon>Nematoda</taxon>
        <taxon>Chromadorea</taxon>
        <taxon>Rhabditida</taxon>
        <taxon>Tylenchina</taxon>
        <taxon>Panagrolaimomorpha</taxon>
        <taxon>Strongyloidoidea</taxon>
        <taxon>Steinernematidae</taxon>
        <taxon>Steinernema</taxon>
    </lineage>
</organism>
<accession>A0AA39LMC4</accession>
<comment type="caution">
    <text evidence="1">The sequence shown here is derived from an EMBL/GenBank/DDBJ whole genome shotgun (WGS) entry which is preliminary data.</text>
</comment>
<protein>
    <submittedName>
        <fullName evidence="1">Uncharacterized protein</fullName>
    </submittedName>
</protein>
<name>A0AA39LMC4_9BILA</name>
<dbReference type="AlphaFoldDB" id="A0AA39LMC4"/>
<gene>
    <name evidence="1" type="ORF">QR680_016303</name>
</gene>
<proteinExistence type="predicted"/>
<dbReference type="EMBL" id="JAUCMV010000004">
    <property type="protein sequence ID" value="KAK0402380.1"/>
    <property type="molecule type" value="Genomic_DNA"/>
</dbReference>
<evidence type="ECO:0000313" key="2">
    <source>
        <dbReference type="Proteomes" id="UP001175271"/>
    </source>
</evidence>
<dbReference type="Proteomes" id="UP001175271">
    <property type="component" value="Unassembled WGS sequence"/>
</dbReference>
<sequence>MTISCNARGTTTEEVMDVVECDQNGVSRVSTNTDLSRIEEDCVVQCPGGKTDMSLFGTLQEEVVDVSTRDN</sequence>
<keyword evidence="2" id="KW-1185">Reference proteome</keyword>
<reference evidence="1" key="1">
    <citation type="submission" date="2023-06" db="EMBL/GenBank/DDBJ databases">
        <title>Genomic analysis of the entomopathogenic nematode Steinernema hermaphroditum.</title>
        <authorList>
            <person name="Schwarz E.M."/>
            <person name="Heppert J.K."/>
            <person name="Baniya A."/>
            <person name="Schwartz H.T."/>
            <person name="Tan C.-H."/>
            <person name="Antoshechkin I."/>
            <person name="Sternberg P.W."/>
            <person name="Goodrich-Blair H."/>
            <person name="Dillman A.R."/>
        </authorList>
    </citation>
    <scope>NUCLEOTIDE SEQUENCE</scope>
    <source>
        <strain evidence="1">PS9179</strain>
        <tissue evidence="1">Whole animal</tissue>
    </source>
</reference>